<evidence type="ECO:0000313" key="2">
    <source>
        <dbReference type="Proteomes" id="UP000317573"/>
    </source>
</evidence>
<proteinExistence type="predicted"/>
<dbReference type="AlphaFoldDB" id="A0A562DIH3"/>
<reference evidence="1 2" key="1">
    <citation type="submission" date="2019-07" db="EMBL/GenBank/DDBJ databases">
        <title>Genome sequencing of lignin-degrading bacterial isolates.</title>
        <authorList>
            <person name="Gladden J."/>
        </authorList>
    </citation>
    <scope>NUCLEOTIDE SEQUENCE [LARGE SCALE GENOMIC DNA]</scope>
    <source>
        <strain evidence="1 2">J45</strain>
    </source>
</reference>
<dbReference type="Proteomes" id="UP000317573">
    <property type="component" value="Unassembled WGS sequence"/>
</dbReference>
<sequence>MSLQRGEQVAASSSGSRWELRFAVGEAAQGWDELCRQAPANTLVAYGEMRRREVEQAPTTRHHRLKGTLATGRHNGIDMEQWQYEVTADGRIWYLIDTERRTWWVRHAGIGHPKTIE</sequence>
<evidence type="ECO:0000313" key="1">
    <source>
        <dbReference type="EMBL" id="TWH09401.1"/>
    </source>
</evidence>
<name>A0A562DIH3_RHORH</name>
<organism evidence="1 2">
    <name type="scientific">Rhodococcus rhodochrous J45</name>
    <dbReference type="NCBI Taxonomy" id="935266"/>
    <lineage>
        <taxon>Bacteria</taxon>
        <taxon>Bacillati</taxon>
        <taxon>Actinomycetota</taxon>
        <taxon>Actinomycetes</taxon>
        <taxon>Mycobacteriales</taxon>
        <taxon>Nocardiaceae</taxon>
        <taxon>Rhodococcus</taxon>
    </lineage>
</organism>
<accession>A0A562DIH3</accession>
<protein>
    <submittedName>
        <fullName evidence="1">Uncharacterized protein</fullName>
    </submittedName>
</protein>
<gene>
    <name evidence="1" type="ORF">L618_005700000110</name>
</gene>
<comment type="caution">
    <text evidence="1">The sequence shown here is derived from an EMBL/GenBank/DDBJ whole genome shotgun (WGS) entry which is preliminary data.</text>
</comment>
<dbReference type="EMBL" id="VLJT01000058">
    <property type="protein sequence ID" value="TWH09401.1"/>
    <property type="molecule type" value="Genomic_DNA"/>
</dbReference>